<dbReference type="Proteomes" id="UP000001070">
    <property type="component" value="Unassembled WGS sequence"/>
</dbReference>
<feature type="signal peptide" evidence="2">
    <location>
        <begin position="1"/>
        <end position="30"/>
    </location>
</feature>
<dbReference type="OrthoDB" id="5989513at2759"/>
<dbReference type="AlphaFoldDB" id="B4K1C9"/>
<dbReference type="eggNOG" id="KOG4295">
    <property type="taxonomic scope" value="Eukaryota"/>
</dbReference>
<protein>
    <submittedName>
        <fullName evidence="3">GH24990</fullName>
    </submittedName>
</protein>
<organism evidence="4">
    <name type="scientific">Drosophila grimshawi</name>
    <name type="common">Hawaiian fruit fly</name>
    <name type="synonym">Idiomyia grimshawi</name>
    <dbReference type="NCBI Taxonomy" id="7222"/>
    <lineage>
        <taxon>Eukaryota</taxon>
        <taxon>Metazoa</taxon>
        <taxon>Ecdysozoa</taxon>
        <taxon>Arthropoda</taxon>
        <taxon>Hexapoda</taxon>
        <taxon>Insecta</taxon>
        <taxon>Pterygota</taxon>
        <taxon>Neoptera</taxon>
        <taxon>Endopterygota</taxon>
        <taxon>Diptera</taxon>
        <taxon>Brachycera</taxon>
        <taxon>Muscomorpha</taxon>
        <taxon>Ephydroidea</taxon>
        <taxon>Drosophilidae</taxon>
        <taxon>Drosophila</taxon>
        <taxon>Hawaiian Drosophila</taxon>
    </lineage>
</organism>
<dbReference type="EMBL" id="CH917060">
    <property type="protein sequence ID" value="EDW04918.1"/>
    <property type="molecule type" value="Genomic_DNA"/>
</dbReference>
<feature type="compositionally biased region" description="Low complexity" evidence="1">
    <location>
        <begin position="112"/>
        <end position="130"/>
    </location>
</feature>
<gene>
    <name evidence="3" type="primary">Dgri\GH24990</name>
    <name evidence="3" type="ORF">Dgri_GH24990</name>
</gene>
<evidence type="ECO:0000256" key="1">
    <source>
        <dbReference type="SAM" id="MobiDB-lite"/>
    </source>
</evidence>
<sequence>MPQVLSSLMLQQQLLLLLLLLLCPICPVLCLSLSNGSVVVGLGDGNIAGIVNQPTLGVGLGAGGSNNGSSGAGGVGGGGSGANIGANPTIGGIGAQSNSELSADTLPPFLQSTTREPSTTESTLTSYTQSPAQSPLGYSVGGLGGSGGGVGSAGGGGMGVGVGTTPVPIEQRGPELTFAETGQDKTFVFAKNNTFIQMDGDIIQTFQLR</sequence>
<feature type="chain" id="PRO_5002813203" evidence="2">
    <location>
        <begin position="31"/>
        <end position="209"/>
    </location>
</feature>
<accession>B4K1C9</accession>
<proteinExistence type="predicted"/>
<evidence type="ECO:0000256" key="2">
    <source>
        <dbReference type="SAM" id="SignalP"/>
    </source>
</evidence>
<name>B4K1C9_DROGR</name>
<dbReference type="InParanoid" id="B4K1C9"/>
<keyword evidence="2" id="KW-0732">Signal</keyword>
<evidence type="ECO:0000313" key="3">
    <source>
        <dbReference type="EMBL" id="EDW04918.1"/>
    </source>
</evidence>
<keyword evidence="4" id="KW-1185">Reference proteome</keyword>
<reference evidence="3 4" key="1">
    <citation type="journal article" date="2007" name="Nature">
        <title>Evolution of genes and genomes on the Drosophila phylogeny.</title>
        <authorList>
            <consortium name="Drosophila 12 Genomes Consortium"/>
            <person name="Clark A.G."/>
            <person name="Eisen M.B."/>
            <person name="Smith D.R."/>
            <person name="Bergman C.M."/>
            <person name="Oliver B."/>
            <person name="Markow T.A."/>
            <person name="Kaufman T.C."/>
            <person name="Kellis M."/>
            <person name="Gelbart W."/>
            <person name="Iyer V.N."/>
            <person name="Pollard D.A."/>
            <person name="Sackton T.B."/>
            <person name="Larracuente A.M."/>
            <person name="Singh N.D."/>
            <person name="Abad J.P."/>
            <person name="Abt D.N."/>
            <person name="Adryan B."/>
            <person name="Aguade M."/>
            <person name="Akashi H."/>
            <person name="Anderson W.W."/>
            <person name="Aquadro C.F."/>
            <person name="Ardell D.H."/>
            <person name="Arguello R."/>
            <person name="Artieri C.G."/>
            <person name="Barbash D.A."/>
            <person name="Barker D."/>
            <person name="Barsanti P."/>
            <person name="Batterham P."/>
            <person name="Batzoglou S."/>
            <person name="Begun D."/>
            <person name="Bhutkar A."/>
            <person name="Blanco E."/>
            <person name="Bosak S.A."/>
            <person name="Bradley R.K."/>
            <person name="Brand A.D."/>
            <person name="Brent M.R."/>
            <person name="Brooks A.N."/>
            <person name="Brown R.H."/>
            <person name="Butlin R.K."/>
            <person name="Caggese C."/>
            <person name="Calvi B.R."/>
            <person name="Bernardo de Carvalho A."/>
            <person name="Caspi A."/>
            <person name="Castrezana S."/>
            <person name="Celniker S.E."/>
            <person name="Chang J.L."/>
            <person name="Chapple C."/>
            <person name="Chatterji S."/>
            <person name="Chinwalla A."/>
            <person name="Civetta A."/>
            <person name="Clifton S.W."/>
            <person name="Comeron J.M."/>
            <person name="Costello J.C."/>
            <person name="Coyne J.A."/>
            <person name="Daub J."/>
            <person name="David R.G."/>
            <person name="Delcher A.L."/>
            <person name="Delehaunty K."/>
            <person name="Do C.B."/>
            <person name="Ebling H."/>
            <person name="Edwards K."/>
            <person name="Eickbush T."/>
            <person name="Evans J.D."/>
            <person name="Filipski A."/>
            <person name="Findeiss S."/>
            <person name="Freyhult E."/>
            <person name="Fulton L."/>
            <person name="Fulton R."/>
            <person name="Garcia A.C."/>
            <person name="Gardiner A."/>
            <person name="Garfield D.A."/>
            <person name="Garvin B.E."/>
            <person name="Gibson G."/>
            <person name="Gilbert D."/>
            <person name="Gnerre S."/>
            <person name="Godfrey J."/>
            <person name="Good R."/>
            <person name="Gotea V."/>
            <person name="Gravely B."/>
            <person name="Greenberg A.J."/>
            <person name="Griffiths-Jones S."/>
            <person name="Gross S."/>
            <person name="Guigo R."/>
            <person name="Gustafson E.A."/>
            <person name="Haerty W."/>
            <person name="Hahn M.W."/>
            <person name="Halligan D.L."/>
            <person name="Halpern A.L."/>
            <person name="Halter G.M."/>
            <person name="Han M.V."/>
            <person name="Heger A."/>
            <person name="Hillier L."/>
            <person name="Hinrichs A.S."/>
            <person name="Holmes I."/>
            <person name="Hoskins R.A."/>
            <person name="Hubisz M.J."/>
            <person name="Hultmark D."/>
            <person name="Huntley M.A."/>
            <person name="Jaffe D.B."/>
            <person name="Jagadeeshan S."/>
            <person name="Jeck W.R."/>
            <person name="Johnson J."/>
            <person name="Jones C.D."/>
            <person name="Jordan W.C."/>
            <person name="Karpen G.H."/>
            <person name="Kataoka E."/>
            <person name="Keightley P.D."/>
            <person name="Kheradpour P."/>
            <person name="Kirkness E.F."/>
            <person name="Koerich L.B."/>
            <person name="Kristiansen K."/>
            <person name="Kudrna D."/>
            <person name="Kulathinal R.J."/>
            <person name="Kumar S."/>
            <person name="Kwok R."/>
            <person name="Lander E."/>
            <person name="Langley C.H."/>
            <person name="Lapoint R."/>
            <person name="Lazzaro B.P."/>
            <person name="Lee S.J."/>
            <person name="Levesque L."/>
            <person name="Li R."/>
            <person name="Lin C.F."/>
            <person name="Lin M.F."/>
            <person name="Lindblad-Toh K."/>
            <person name="Llopart A."/>
            <person name="Long M."/>
            <person name="Low L."/>
            <person name="Lozovsky E."/>
            <person name="Lu J."/>
            <person name="Luo M."/>
            <person name="Machado C.A."/>
            <person name="Makalowski W."/>
            <person name="Marzo M."/>
            <person name="Matsuda M."/>
            <person name="Matzkin L."/>
            <person name="McAllister B."/>
            <person name="McBride C.S."/>
            <person name="McKernan B."/>
            <person name="McKernan K."/>
            <person name="Mendez-Lago M."/>
            <person name="Minx P."/>
            <person name="Mollenhauer M.U."/>
            <person name="Montooth K."/>
            <person name="Mount S.M."/>
            <person name="Mu X."/>
            <person name="Myers E."/>
            <person name="Negre B."/>
            <person name="Newfeld S."/>
            <person name="Nielsen R."/>
            <person name="Noor M.A."/>
            <person name="O'Grady P."/>
            <person name="Pachter L."/>
            <person name="Papaceit M."/>
            <person name="Parisi M.J."/>
            <person name="Parisi M."/>
            <person name="Parts L."/>
            <person name="Pedersen J.S."/>
            <person name="Pesole G."/>
            <person name="Phillippy A.M."/>
            <person name="Ponting C.P."/>
            <person name="Pop M."/>
            <person name="Porcelli D."/>
            <person name="Powell J.R."/>
            <person name="Prohaska S."/>
            <person name="Pruitt K."/>
            <person name="Puig M."/>
            <person name="Quesneville H."/>
            <person name="Ram K.R."/>
            <person name="Rand D."/>
            <person name="Rasmussen M.D."/>
            <person name="Reed L.K."/>
            <person name="Reenan R."/>
            <person name="Reily A."/>
            <person name="Remington K.A."/>
            <person name="Rieger T.T."/>
            <person name="Ritchie M.G."/>
            <person name="Robin C."/>
            <person name="Rogers Y.H."/>
            <person name="Rohde C."/>
            <person name="Rozas J."/>
            <person name="Rubenfield M.J."/>
            <person name="Ruiz A."/>
            <person name="Russo S."/>
            <person name="Salzberg S.L."/>
            <person name="Sanchez-Gracia A."/>
            <person name="Saranga D.J."/>
            <person name="Sato H."/>
            <person name="Schaeffer S.W."/>
            <person name="Schatz M.C."/>
            <person name="Schlenke T."/>
            <person name="Schwartz R."/>
            <person name="Segarra C."/>
            <person name="Singh R.S."/>
            <person name="Sirot L."/>
            <person name="Sirota M."/>
            <person name="Sisneros N.B."/>
            <person name="Smith C.D."/>
            <person name="Smith T.F."/>
            <person name="Spieth J."/>
            <person name="Stage D.E."/>
            <person name="Stark A."/>
            <person name="Stephan W."/>
            <person name="Strausberg R.L."/>
            <person name="Strempel S."/>
            <person name="Sturgill D."/>
            <person name="Sutton G."/>
            <person name="Sutton G.G."/>
            <person name="Tao W."/>
            <person name="Teichmann S."/>
            <person name="Tobari Y.N."/>
            <person name="Tomimura Y."/>
            <person name="Tsolas J.M."/>
            <person name="Valente V.L."/>
            <person name="Venter E."/>
            <person name="Venter J.C."/>
            <person name="Vicario S."/>
            <person name="Vieira F.G."/>
            <person name="Vilella A.J."/>
            <person name="Villasante A."/>
            <person name="Walenz B."/>
            <person name="Wang J."/>
            <person name="Wasserman M."/>
            <person name="Watts T."/>
            <person name="Wilson D."/>
            <person name="Wilson R.K."/>
            <person name="Wing R.A."/>
            <person name="Wolfner M.F."/>
            <person name="Wong A."/>
            <person name="Wong G.K."/>
            <person name="Wu C.I."/>
            <person name="Wu G."/>
            <person name="Yamamoto D."/>
            <person name="Yang H.P."/>
            <person name="Yang S.P."/>
            <person name="Yorke J.A."/>
            <person name="Yoshida K."/>
            <person name="Zdobnov E."/>
            <person name="Zhang P."/>
            <person name="Zhang Y."/>
            <person name="Zimin A.V."/>
            <person name="Baldwin J."/>
            <person name="Abdouelleil A."/>
            <person name="Abdulkadir J."/>
            <person name="Abebe A."/>
            <person name="Abera B."/>
            <person name="Abreu J."/>
            <person name="Acer S.C."/>
            <person name="Aftuck L."/>
            <person name="Alexander A."/>
            <person name="An P."/>
            <person name="Anderson E."/>
            <person name="Anderson S."/>
            <person name="Arachi H."/>
            <person name="Azer M."/>
            <person name="Bachantsang P."/>
            <person name="Barry A."/>
            <person name="Bayul T."/>
            <person name="Berlin A."/>
            <person name="Bessette D."/>
            <person name="Bloom T."/>
            <person name="Blye J."/>
            <person name="Boguslavskiy L."/>
            <person name="Bonnet C."/>
            <person name="Boukhgalter B."/>
            <person name="Bourzgui I."/>
            <person name="Brown A."/>
            <person name="Cahill P."/>
            <person name="Channer S."/>
            <person name="Cheshatsang Y."/>
            <person name="Chuda L."/>
            <person name="Citroen M."/>
            <person name="Collymore A."/>
            <person name="Cooke P."/>
            <person name="Costello M."/>
            <person name="D'Aco K."/>
            <person name="Daza R."/>
            <person name="De Haan G."/>
            <person name="DeGray S."/>
            <person name="DeMaso C."/>
            <person name="Dhargay N."/>
            <person name="Dooley K."/>
            <person name="Dooley E."/>
            <person name="Doricent M."/>
            <person name="Dorje P."/>
            <person name="Dorjee K."/>
            <person name="Dupes A."/>
            <person name="Elong R."/>
            <person name="Falk J."/>
            <person name="Farina A."/>
            <person name="Faro S."/>
            <person name="Ferguson D."/>
            <person name="Fisher S."/>
            <person name="Foley C.D."/>
            <person name="Franke A."/>
            <person name="Friedrich D."/>
            <person name="Gadbois L."/>
            <person name="Gearin G."/>
            <person name="Gearin C.R."/>
            <person name="Giannoukos G."/>
            <person name="Goode T."/>
            <person name="Graham J."/>
            <person name="Grandbois E."/>
            <person name="Grewal S."/>
            <person name="Gyaltsen K."/>
            <person name="Hafez N."/>
            <person name="Hagos B."/>
            <person name="Hall J."/>
            <person name="Henson C."/>
            <person name="Hollinger A."/>
            <person name="Honan T."/>
            <person name="Huard M.D."/>
            <person name="Hughes L."/>
            <person name="Hurhula B."/>
            <person name="Husby M.E."/>
            <person name="Kamat A."/>
            <person name="Kanga B."/>
            <person name="Kashin S."/>
            <person name="Khazanovich D."/>
            <person name="Kisner P."/>
            <person name="Lance K."/>
            <person name="Lara M."/>
            <person name="Lee W."/>
            <person name="Lennon N."/>
            <person name="Letendre F."/>
            <person name="LeVine R."/>
            <person name="Lipovsky A."/>
            <person name="Liu X."/>
            <person name="Liu J."/>
            <person name="Liu S."/>
            <person name="Lokyitsang T."/>
            <person name="Lokyitsang Y."/>
            <person name="Lubonja R."/>
            <person name="Lui A."/>
            <person name="MacDonald P."/>
            <person name="Magnisalis V."/>
            <person name="Maru K."/>
            <person name="Matthews C."/>
            <person name="McCusker W."/>
            <person name="McDonough S."/>
            <person name="Mehta T."/>
            <person name="Meldrim J."/>
            <person name="Meneus L."/>
            <person name="Mihai O."/>
            <person name="Mihalev A."/>
            <person name="Mihova T."/>
            <person name="Mittelman R."/>
            <person name="Mlenga V."/>
            <person name="Montmayeur A."/>
            <person name="Mulrain L."/>
            <person name="Navidi A."/>
            <person name="Naylor J."/>
            <person name="Negash T."/>
            <person name="Nguyen T."/>
            <person name="Nguyen N."/>
            <person name="Nicol R."/>
            <person name="Norbu C."/>
            <person name="Norbu N."/>
            <person name="Novod N."/>
            <person name="O'Neill B."/>
            <person name="Osman S."/>
            <person name="Markiewicz E."/>
            <person name="Oyono O.L."/>
            <person name="Patti C."/>
            <person name="Phunkhang P."/>
            <person name="Pierre F."/>
            <person name="Priest M."/>
            <person name="Raghuraman S."/>
            <person name="Rege F."/>
            <person name="Reyes R."/>
            <person name="Rise C."/>
            <person name="Rogov P."/>
            <person name="Ross K."/>
            <person name="Ryan E."/>
            <person name="Settipalli S."/>
            <person name="Shea T."/>
            <person name="Sherpa N."/>
            <person name="Shi L."/>
            <person name="Shih D."/>
            <person name="Sparrow T."/>
            <person name="Spaulding J."/>
            <person name="Stalker J."/>
            <person name="Stange-Thomann N."/>
            <person name="Stavropoulos S."/>
            <person name="Stone C."/>
            <person name="Strader C."/>
            <person name="Tesfaye S."/>
            <person name="Thomson T."/>
            <person name="Thoulutsang Y."/>
            <person name="Thoulutsang D."/>
            <person name="Topham K."/>
            <person name="Topping I."/>
            <person name="Tsamla T."/>
            <person name="Vassiliev H."/>
            <person name="Vo A."/>
            <person name="Wangchuk T."/>
            <person name="Wangdi T."/>
            <person name="Weiand M."/>
            <person name="Wilkinson J."/>
            <person name="Wilson A."/>
            <person name="Yadav S."/>
            <person name="Young G."/>
            <person name="Yu Q."/>
            <person name="Zembek L."/>
            <person name="Zhong D."/>
            <person name="Zimmer A."/>
            <person name="Zwirko Z."/>
            <person name="Jaffe D.B."/>
            <person name="Alvarez P."/>
            <person name="Brockman W."/>
            <person name="Butler J."/>
            <person name="Chin C."/>
            <person name="Gnerre S."/>
            <person name="Grabherr M."/>
            <person name="Kleber M."/>
            <person name="Mauceli E."/>
            <person name="MacCallum I."/>
        </authorList>
    </citation>
    <scope>NUCLEOTIDE SEQUENCE [LARGE SCALE GENOMIC DNA]</scope>
    <source>
        <strain evidence="4">Tucson 15287-2541.00</strain>
    </source>
</reference>
<feature type="region of interest" description="Disordered" evidence="1">
    <location>
        <begin position="104"/>
        <end position="143"/>
    </location>
</feature>
<evidence type="ECO:0000313" key="4">
    <source>
        <dbReference type="Proteomes" id="UP000001070"/>
    </source>
</evidence>
<dbReference type="HOGENOM" id="CLU_1316639_0_0_1"/>